<sequence length="226" mass="25710">MSSCFFRHKRQREKVDMIGVIRTLTKRMFSPKYLLLTNTVSSGVLLSLGDILQQFNERRIARKKLLLKVNAASASGTVDHIHVGEDDVRGAVPAFNWIRTGRMLTIGILLGPLNHYWYLALDKFLPGVKARTVAKKILLDELIASPVMTSTFFVGMGLLEGKTLAESVDVLKKKFLTVYMLDWCVWPACQAINFTFVPMHLRVVYVNTVTLGWDTFLSFIIHTYQR</sequence>
<comment type="subcellular location">
    <subcellularLocation>
        <location evidence="1">Membrane</location>
        <topology evidence="1">Multi-pass membrane protein</topology>
    </subcellularLocation>
</comment>
<evidence type="ECO:0000256" key="6">
    <source>
        <dbReference type="RuleBase" id="RU363053"/>
    </source>
</evidence>
<keyword evidence="4" id="KW-1133">Transmembrane helix</keyword>
<dbReference type="OrthoDB" id="5345392at2759"/>
<dbReference type="PANTHER" id="PTHR11266">
    <property type="entry name" value="PEROXISOMAL MEMBRANE PROTEIN 2, PXMP2 MPV17"/>
    <property type="match status" value="1"/>
</dbReference>
<evidence type="ECO:0000313" key="7">
    <source>
        <dbReference type="EnsemblMetazoa" id="XP_038067880.1"/>
    </source>
</evidence>
<evidence type="ECO:0000256" key="1">
    <source>
        <dbReference type="ARBA" id="ARBA00004141"/>
    </source>
</evidence>
<reference evidence="7" key="1">
    <citation type="submission" date="2022-11" db="UniProtKB">
        <authorList>
            <consortium name="EnsemblMetazoa"/>
        </authorList>
    </citation>
    <scope>IDENTIFICATION</scope>
</reference>
<dbReference type="GO" id="GO:0016020">
    <property type="term" value="C:membrane"/>
    <property type="evidence" value="ECO:0007669"/>
    <property type="project" value="UniProtKB-SubCell"/>
</dbReference>
<evidence type="ECO:0000256" key="4">
    <source>
        <dbReference type="ARBA" id="ARBA00022989"/>
    </source>
</evidence>
<evidence type="ECO:0008006" key="9">
    <source>
        <dbReference type="Google" id="ProtNLM"/>
    </source>
</evidence>
<dbReference type="RefSeq" id="XP_038067880.1">
    <property type="nucleotide sequence ID" value="XM_038211952.1"/>
</dbReference>
<dbReference type="PANTHER" id="PTHR11266:SF8">
    <property type="entry name" value="MPV17-LIKE PROTEIN 2"/>
    <property type="match status" value="1"/>
</dbReference>
<dbReference type="Pfam" id="PF04117">
    <property type="entry name" value="Mpv17_PMP22"/>
    <property type="match status" value="1"/>
</dbReference>
<evidence type="ECO:0000256" key="5">
    <source>
        <dbReference type="ARBA" id="ARBA00023136"/>
    </source>
</evidence>
<keyword evidence="3" id="KW-0812">Transmembrane</keyword>
<comment type="similarity">
    <text evidence="2 6">Belongs to the peroxisomal membrane protein PXMP2/4 family.</text>
</comment>
<dbReference type="Proteomes" id="UP000887568">
    <property type="component" value="Unplaced"/>
</dbReference>
<evidence type="ECO:0000256" key="2">
    <source>
        <dbReference type="ARBA" id="ARBA00006824"/>
    </source>
</evidence>
<proteinExistence type="inferred from homology"/>
<accession>A0A914AUW7</accession>
<protein>
    <recommendedName>
        <fullName evidence="9">Mpv17-like protein 2</fullName>
    </recommendedName>
</protein>
<dbReference type="EnsemblMetazoa" id="XM_038211952.1">
    <property type="protein sequence ID" value="XP_038067880.1"/>
    <property type="gene ID" value="LOC119737523"/>
</dbReference>
<keyword evidence="8" id="KW-1185">Reference proteome</keyword>
<dbReference type="InterPro" id="IPR007248">
    <property type="entry name" value="Mpv17_PMP22"/>
</dbReference>
<name>A0A914AUW7_PATMI</name>
<keyword evidence="5" id="KW-0472">Membrane</keyword>
<dbReference type="GO" id="GO:0005739">
    <property type="term" value="C:mitochondrion"/>
    <property type="evidence" value="ECO:0007669"/>
    <property type="project" value="TreeGrafter"/>
</dbReference>
<evidence type="ECO:0000256" key="3">
    <source>
        <dbReference type="ARBA" id="ARBA00022692"/>
    </source>
</evidence>
<dbReference type="AlphaFoldDB" id="A0A914AUW7"/>
<evidence type="ECO:0000313" key="8">
    <source>
        <dbReference type="Proteomes" id="UP000887568"/>
    </source>
</evidence>
<organism evidence="7 8">
    <name type="scientific">Patiria miniata</name>
    <name type="common">Bat star</name>
    <name type="synonym">Asterina miniata</name>
    <dbReference type="NCBI Taxonomy" id="46514"/>
    <lineage>
        <taxon>Eukaryota</taxon>
        <taxon>Metazoa</taxon>
        <taxon>Echinodermata</taxon>
        <taxon>Eleutherozoa</taxon>
        <taxon>Asterozoa</taxon>
        <taxon>Asteroidea</taxon>
        <taxon>Valvatacea</taxon>
        <taxon>Valvatida</taxon>
        <taxon>Asterinidae</taxon>
        <taxon>Patiria</taxon>
    </lineage>
</organism>
<dbReference type="GO" id="GO:0061668">
    <property type="term" value="P:mitochondrial ribosome assembly"/>
    <property type="evidence" value="ECO:0007669"/>
    <property type="project" value="TreeGrafter"/>
</dbReference>
<dbReference type="GeneID" id="119737523"/>